<dbReference type="PANTHER" id="PTHR46801">
    <property type="entry name" value="OS06G0309200 PROTEIN"/>
    <property type="match status" value="1"/>
</dbReference>
<dbReference type="OrthoDB" id="10255543at2759"/>
<reference evidence="4" key="3">
    <citation type="submission" date="2020-06" db="EMBL/GenBank/DDBJ databases">
        <title>Helianthus annuus Genome sequencing and assembly Release 2.</title>
        <authorList>
            <person name="Gouzy J."/>
            <person name="Langlade N."/>
            <person name="Munos S."/>
        </authorList>
    </citation>
    <scope>NUCLEOTIDE SEQUENCE</scope>
    <source>
        <tissue evidence="4">Leaves</tissue>
    </source>
</reference>
<evidence type="ECO:0000313" key="5">
    <source>
        <dbReference type="EMBL" id="OTG19399.1"/>
    </source>
</evidence>
<evidence type="ECO:0000256" key="1">
    <source>
        <dbReference type="ARBA" id="ARBA00023180"/>
    </source>
</evidence>
<dbReference type="EMBL" id="CM007897">
    <property type="protein sequence ID" value="OTG19399.1"/>
    <property type="molecule type" value="Genomic_DNA"/>
</dbReference>
<sequence length="489" mass="53541">MNPTIFIIFPTLLFLISSPTHVKSDDSGFISFGISQKGIEFAKDLLINTAISSLIPLELNEIEQKVQIPLVGKVRMVLSDIVIYEVNVSRSVVQPGEIGVTIVASGATAGLRFDWSYEYSTWLFEITDSGVASVKVEGMEIGMTLRLYSQQGSLRLSPQDCGCYVDYISIKLDGGASWLYQGIVDYFEDDIISAVEETITKKVTEAVIKLDSKFQSFPKEITFGDIAALNATITDGPIMSSTSILIGIDGLFTQIDSEVTSGSYGNNLLSKGSCNSPENMVAISVHENVLNSASLVYFNTNKMYWIVDNLPDQKLMNTAGWRFIIPKLYKEFPNDEMSLNFTVLSPPIIKVEDEGIVATVNSDVIINVMDAGEVIPVACISMDIEASGFAGISLNTVAGGISLSKLTMSLKWSKIGTLHMVLVQSVMSTLIKKVIVPVVNLRLRIGYTLPEFYGYGLQNASIAYGDSKMIVCSDIAHHSYEYIPHRILS</sequence>
<evidence type="ECO:0000313" key="4">
    <source>
        <dbReference type="EMBL" id="KAF5796401.1"/>
    </source>
</evidence>
<dbReference type="Pfam" id="PF02886">
    <property type="entry name" value="LBP_BPI_CETP_C"/>
    <property type="match status" value="1"/>
</dbReference>
<dbReference type="SMART" id="SM00329">
    <property type="entry name" value="BPI2"/>
    <property type="match status" value="1"/>
</dbReference>
<dbReference type="InParanoid" id="A0A251U8I2"/>
<feature type="signal peptide" evidence="2">
    <location>
        <begin position="1"/>
        <end position="24"/>
    </location>
</feature>
<dbReference type="PANTHER" id="PTHR46801:SF2">
    <property type="entry name" value="LIPOPOLYSACCHARIDE-BINDING PROTEIN"/>
    <property type="match status" value="1"/>
</dbReference>
<organism evidence="5 6">
    <name type="scientific">Helianthus annuus</name>
    <name type="common">Common sunflower</name>
    <dbReference type="NCBI Taxonomy" id="4232"/>
    <lineage>
        <taxon>Eukaryota</taxon>
        <taxon>Viridiplantae</taxon>
        <taxon>Streptophyta</taxon>
        <taxon>Embryophyta</taxon>
        <taxon>Tracheophyta</taxon>
        <taxon>Spermatophyta</taxon>
        <taxon>Magnoliopsida</taxon>
        <taxon>eudicotyledons</taxon>
        <taxon>Gunneridae</taxon>
        <taxon>Pentapetalae</taxon>
        <taxon>asterids</taxon>
        <taxon>campanulids</taxon>
        <taxon>Asterales</taxon>
        <taxon>Asteraceae</taxon>
        <taxon>Asteroideae</taxon>
        <taxon>Heliantheae alliance</taxon>
        <taxon>Heliantheae</taxon>
        <taxon>Helianthus</taxon>
    </lineage>
</organism>
<keyword evidence="1" id="KW-0325">Glycoprotein</keyword>
<reference evidence="5" key="2">
    <citation type="submission" date="2017-02" db="EMBL/GenBank/DDBJ databases">
        <title>Sunflower complete genome.</title>
        <authorList>
            <person name="Langlade N."/>
            <person name="Munos S."/>
        </authorList>
    </citation>
    <scope>NUCLEOTIDE SEQUENCE [LARGE SCALE GENOMIC DNA]</scope>
    <source>
        <tissue evidence="5">Leaves</tissue>
    </source>
</reference>
<reference evidence="4 6" key="1">
    <citation type="journal article" date="2017" name="Nature">
        <title>The sunflower genome provides insights into oil metabolism, flowering and Asterid evolution.</title>
        <authorList>
            <person name="Badouin H."/>
            <person name="Gouzy J."/>
            <person name="Grassa C.J."/>
            <person name="Murat F."/>
            <person name="Staton S.E."/>
            <person name="Cottret L."/>
            <person name="Lelandais-Briere C."/>
            <person name="Owens G.L."/>
            <person name="Carrere S."/>
            <person name="Mayjonade B."/>
            <person name="Legrand L."/>
            <person name="Gill N."/>
            <person name="Kane N.C."/>
            <person name="Bowers J.E."/>
            <person name="Hubner S."/>
            <person name="Bellec A."/>
            <person name="Berard A."/>
            <person name="Berges H."/>
            <person name="Blanchet N."/>
            <person name="Boniface M.C."/>
            <person name="Brunel D."/>
            <person name="Catrice O."/>
            <person name="Chaidir N."/>
            <person name="Claudel C."/>
            <person name="Donnadieu C."/>
            <person name="Faraut T."/>
            <person name="Fievet G."/>
            <person name="Helmstetter N."/>
            <person name="King M."/>
            <person name="Knapp S.J."/>
            <person name="Lai Z."/>
            <person name="Le Paslier M.C."/>
            <person name="Lippi Y."/>
            <person name="Lorenzon L."/>
            <person name="Mandel J.R."/>
            <person name="Marage G."/>
            <person name="Marchand G."/>
            <person name="Marquand E."/>
            <person name="Bret-Mestries E."/>
            <person name="Morien E."/>
            <person name="Nambeesan S."/>
            <person name="Nguyen T."/>
            <person name="Pegot-Espagnet P."/>
            <person name="Pouilly N."/>
            <person name="Raftis F."/>
            <person name="Sallet E."/>
            <person name="Schiex T."/>
            <person name="Thomas J."/>
            <person name="Vandecasteele C."/>
            <person name="Vares D."/>
            <person name="Vear F."/>
            <person name="Vautrin S."/>
            <person name="Crespi M."/>
            <person name="Mangin B."/>
            <person name="Burke J.M."/>
            <person name="Salse J."/>
            <person name="Munos S."/>
            <person name="Vincourt P."/>
            <person name="Rieseberg L.H."/>
            <person name="Langlade N.B."/>
        </authorList>
    </citation>
    <scope>NUCLEOTIDE SEQUENCE [LARGE SCALE GENOMIC DNA]</scope>
    <source>
        <strain evidence="6">cv. SF193</strain>
        <tissue evidence="4">Leaves</tissue>
    </source>
</reference>
<dbReference type="InterPro" id="IPR001124">
    <property type="entry name" value="Lipid-bd_serum_glycop_C"/>
</dbReference>
<keyword evidence="2" id="KW-0732">Signal</keyword>
<gene>
    <name evidence="5" type="ORF">HannXRQ_Chr08g0233641</name>
    <name evidence="4" type="ORF">HanXRQr2_Chr08g0351001</name>
</gene>
<dbReference type="InterPro" id="IPR045897">
    <property type="entry name" value="BPI/LBP_pln"/>
</dbReference>
<dbReference type="AlphaFoldDB" id="A0A251U8I2"/>
<dbReference type="STRING" id="4232.A0A251U8I2"/>
<feature type="chain" id="PRO_5013191138" evidence="2">
    <location>
        <begin position="25"/>
        <end position="489"/>
    </location>
</feature>
<feature type="domain" description="Lipid-binding serum glycoprotein C-terminal" evidence="3">
    <location>
        <begin position="275"/>
        <end position="473"/>
    </location>
</feature>
<dbReference type="OMA" id="TEPPMIN"/>
<dbReference type="InterPro" id="IPR030675">
    <property type="entry name" value="BPI/LBP"/>
</dbReference>
<dbReference type="Gene3D" id="3.15.10.10">
    <property type="entry name" value="Bactericidal permeability-increasing protein, domain 1"/>
    <property type="match status" value="1"/>
</dbReference>
<evidence type="ECO:0000313" key="6">
    <source>
        <dbReference type="Proteomes" id="UP000215914"/>
    </source>
</evidence>
<dbReference type="GO" id="GO:0001530">
    <property type="term" value="F:lipopolysaccharide binding"/>
    <property type="evidence" value="ECO:0000318"/>
    <property type="project" value="GO_Central"/>
</dbReference>
<dbReference type="GO" id="GO:1903409">
    <property type="term" value="P:reactive oxygen species biosynthetic process"/>
    <property type="evidence" value="ECO:0000318"/>
    <property type="project" value="GO_Central"/>
</dbReference>
<dbReference type="Proteomes" id="UP000215914">
    <property type="component" value="Chromosome 8"/>
</dbReference>
<dbReference type="Gene3D" id="3.15.20.10">
    <property type="entry name" value="Bactericidal permeability-increasing protein, domain 2"/>
    <property type="match status" value="1"/>
</dbReference>
<evidence type="ECO:0000259" key="3">
    <source>
        <dbReference type="SMART" id="SM00329"/>
    </source>
</evidence>
<proteinExistence type="predicted"/>
<keyword evidence="6" id="KW-1185">Reference proteome</keyword>
<evidence type="ECO:0000256" key="2">
    <source>
        <dbReference type="SAM" id="SignalP"/>
    </source>
</evidence>
<dbReference type="EMBL" id="MNCJ02000323">
    <property type="protein sequence ID" value="KAF5796401.1"/>
    <property type="molecule type" value="Genomic_DNA"/>
</dbReference>
<dbReference type="GO" id="GO:0005615">
    <property type="term" value="C:extracellular space"/>
    <property type="evidence" value="ECO:0007669"/>
    <property type="project" value="InterPro"/>
</dbReference>
<dbReference type="InterPro" id="IPR017943">
    <property type="entry name" value="Bactericidal_perm-incr_a/b_dom"/>
</dbReference>
<dbReference type="Pfam" id="PF01273">
    <property type="entry name" value="LBP_BPI_CETP"/>
    <property type="match status" value="1"/>
</dbReference>
<dbReference type="InterPro" id="IPR017942">
    <property type="entry name" value="Lipid-bd_serum_glycop_N"/>
</dbReference>
<dbReference type="SUPFAM" id="SSF55394">
    <property type="entry name" value="Bactericidal permeability-increasing protein, BPI"/>
    <property type="match status" value="2"/>
</dbReference>
<dbReference type="PIRSF" id="PIRSF002417">
    <property type="entry name" value="Lipid_binding_protein"/>
    <property type="match status" value="1"/>
</dbReference>
<protein>
    <submittedName>
        <fullName evidence="4">Bactericidal permeability-increasing protein, alpha/beta domain superfamily</fullName>
    </submittedName>
    <submittedName>
        <fullName evidence="5">Putative lipid-binding serum glycoprotein family protein</fullName>
    </submittedName>
</protein>
<name>A0A251U8I2_HELAN</name>
<dbReference type="Gramene" id="mRNA:HanXRQr2_Chr08g0351001">
    <property type="protein sequence ID" value="mRNA:HanXRQr2_Chr08g0351001"/>
    <property type="gene ID" value="HanXRQr2_Chr08g0351001"/>
</dbReference>
<accession>A0A251U8I2</accession>